<organism evidence="1 2">
    <name type="scientific">Hypoxylon rubiginosum</name>
    <dbReference type="NCBI Taxonomy" id="110542"/>
    <lineage>
        <taxon>Eukaryota</taxon>
        <taxon>Fungi</taxon>
        <taxon>Dikarya</taxon>
        <taxon>Ascomycota</taxon>
        <taxon>Pezizomycotina</taxon>
        <taxon>Sordariomycetes</taxon>
        <taxon>Xylariomycetidae</taxon>
        <taxon>Xylariales</taxon>
        <taxon>Hypoxylaceae</taxon>
        <taxon>Hypoxylon</taxon>
    </lineage>
</organism>
<evidence type="ECO:0000313" key="1">
    <source>
        <dbReference type="EMBL" id="KAI6080236.1"/>
    </source>
</evidence>
<evidence type="ECO:0000313" key="2">
    <source>
        <dbReference type="Proteomes" id="UP001497680"/>
    </source>
</evidence>
<keyword evidence="2" id="KW-1185">Reference proteome</keyword>
<dbReference type="EMBL" id="MU394465">
    <property type="protein sequence ID" value="KAI6080236.1"/>
    <property type="molecule type" value="Genomic_DNA"/>
</dbReference>
<name>A0ACC0CII6_9PEZI</name>
<protein>
    <submittedName>
        <fullName evidence="1">Uncharacterized protein</fullName>
    </submittedName>
</protein>
<reference evidence="1 2" key="1">
    <citation type="journal article" date="2022" name="New Phytol.">
        <title>Ecological generalism drives hyperdiversity of secondary metabolite gene clusters in xylarialean endophytes.</title>
        <authorList>
            <person name="Franco M.E.E."/>
            <person name="Wisecaver J.H."/>
            <person name="Arnold A.E."/>
            <person name="Ju Y.M."/>
            <person name="Slot J.C."/>
            <person name="Ahrendt S."/>
            <person name="Moore L.P."/>
            <person name="Eastman K.E."/>
            <person name="Scott K."/>
            <person name="Konkel Z."/>
            <person name="Mondo S.J."/>
            <person name="Kuo A."/>
            <person name="Hayes R.D."/>
            <person name="Haridas S."/>
            <person name="Andreopoulos B."/>
            <person name="Riley R."/>
            <person name="LaButti K."/>
            <person name="Pangilinan J."/>
            <person name="Lipzen A."/>
            <person name="Amirebrahimi M."/>
            <person name="Yan J."/>
            <person name="Adam C."/>
            <person name="Keymanesh K."/>
            <person name="Ng V."/>
            <person name="Louie K."/>
            <person name="Northen T."/>
            <person name="Drula E."/>
            <person name="Henrissat B."/>
            <person name="Hsieh H.M."/>
            <person name="Youens-Clark K."/>
            <person name="Lutzoni F."/>
            <person name="Miadlikowska J."/>
            <person name="Eastwood D.C."/>
            <person name="Hamelin R.C."/>
            <person name="Grigoriev I.V."/>
            <person name="U'Ren J.M."/>
        </authorList>
    </citation>
    <scope>NUCLEOTIDE SEQUENCE [LARGE SCALE GENOMIC DNA]</scope>
    <source>
        <strain evidence="1 2">ER1909</strain>
    </source>
</reference>
<comment type="caution">
    <text evidence="1">The sequence shown here is derived from an EMBL/GenBank/DDBJ whole genome shotgun (WGS) entry which is preliminary data.</text>
</comment>
<dbReference type="Proteomes" id="UP001497680">
    <property type="component" value="Unassembled WGS sequence"/>
</dbReference>
<gene>
    <name evidence="1" type="ORF">F4821DRAFT_276478</name>
</gene>
<accession>A0ACC0CII6</accession>
<proteinExistence type="predicted"/>
<sequence>MSFHPNLQRKSELVIPAADEKQIQLTPRQSHPRASLESNAEELTQKLSDLKCDSARPARPIASPAICHADERLTPIQAHDSGANDSGYASLVSTPDTNFSIRSPSCLKVVDKPVPEDLKNQFLDFKILYTEALWKSVSGRKGKDIGDISMKLRYMGKSDVDARLFIVVQCERRILRKVKRFFGSSDVKETLGSYFHLHFIDSALIRLFSSEDVIVYSSSESITDTTCGTAIEMSLNGHGRRATLGGLIEVTKNHRSEFYALTAGHALASLLKDDFSEHSSDSSDESSSEASEDEDCGPFPIRAQGGSVHNFLAVDIGTVTTSSFQSGKQEGNRDWALVKVNQGYWKPNLARLPSTRRGSQTEMMIGSMYQQKNHNHFTELRISADVHVSKQPAAVITCHGIQRGTLSSNNSALLISPSNGFVETLDFLPALDSSLVVGDSGSWVINEVTGELYGHIVAVDGLGEAHVMPIHPTLQSIGSQLMAHSVYLASEYRIALHKMVEIDYKPPERGGYLPTTYIPQSHSSDPRAAYYADYNTLGPYDMAYLVDRRPPGYPAPYTREISRGAAVKPQSSTRQRTPVACKCCRRRKIRCNGYQDSPNGKCTNCITLGQECQECVFQSVLSTELPNGMPPGTQLFGAYGQPLGGYESYDNEENRASKLIGNTPKFPVDGQPKPRSSWAPALPRWLDNVAVAQGLESLTQMNHQPGINSFAVDLPIHPILSTPADLVQAKDYSVPDSGYATMANSSASSPNGGYPL</sequence>